<evidence type="ECO:0000256" key="1">
    <source>
        <dbReference type="ARBA" id="ARBA00012920"/>
    </source>
</evidence>
<dbReference type="InterPro" id="IPR006034">
    <property type="entry name" value="Asparaginase/glutaminase-like"/>
</dbReference>
<dbReference type="GO" id="GO:0009066">
    <property type="term" value="P:aspartate family amino acid metabolic process"/>
    <property type="evidence" value="ECO:0007669"/>
    <property type="project" value="UniProtKB-ARBA"/>
</dbReference>
<sequence length="139" mass="15369">MEIGVTSGWDMTMEAALAKLSYVLSKNWDIVTKREMMSTNLRGELTTEESRCREVREDAVTLVAKSSPMSASSPGQVAELMCPALPCDAVVQEDDLANLARWKQSVSRYRTNCPFSSMSKADVRRVVVVVAPRITIRPG</sequence>
<dbReference type="PIRSF" id="PIRSF500176">
    <property type="entry name" value="L_ASNase"/>
    <property type="match status" value="1"/>
</dbReference>
<dbReference type="PROSITE" id="PS51732">
    <property type="entry name" value="ASN_GLN_ASE_3"/>
    <property type="match status" value="1"/>
</dbReference>
<evidence type="ECO:0000313" key="2">
    <source>
        <dbReference type="EMBL" id="CAD7601520.1"/>
    </source>
</evidence>
<dbReference type="InterPro" id="IPR036152">
    <property type="entry name" value="Asp/glu_Ase-like_sf"/>
</dbReference>
<dbReference type="InterPro" id="IPR027473">
    <property type="entry name" value="L-asparaginase_C"/>
</dbReference>
<dbReference type="AlphaFoldDB" id="A0A7R9K309"/>
<name>A0A7R9K309_TIMGE</name>
<dbReference type="EMBL" id="OE842831">
    <property type="protein sequence ID" value="CAD7601520.1"/>
    <property type="molecule type" value="Genomic_DNA"/>
</dbReference>
<dbReference type="PANTHER" id="PTHR11707:SF28">
    <property type="entry name" value="60 KDA LYSOPHOSPHOLIPASE"/>
    <property type="match status" value="1"/>
</dbReference>
<gene>
    <name evidence="2" type="ORF">TGEB3V08_LOCUS7988</name>
</gene>
<reference evidence="2" key="1">
    <citation type="submission" date="2020-11" db="EMBL/GenBank/DDBJ databases">
        <authorList>
            <person name="Tran Van P."/>
        </authorList>
    </citation>
    <scope>NUCLEOTIDE SEQUENCE</scope>
</reference>
<organism evidence="2">
    <name type="scientific">Timema genevievae</name>
    <name type="common">Walking stick</name>
    <dbReference type="NCBI Taxonomy" id="629358"/>
    <lineage>
        <taxon>Eukaryota</taxon>
        <taxon>Metazoa</taxon>
        <taxon>Ecdysozoa</taxon>
        <taxon>Arthropoda</taxon>
        <taxon>Hexapoda</taxon>
        <taxon>Insecta</taxon>
        <taxon>Pterygota</taxon>
        <taxon>Neoptera</taxon>
        <taxon>Polyneoptera</taxon>
        <taxon>Phasmatodea</taxon>
        <taxon>Timematodea</taxon>
        <taxon>Timematoidea</taxon>
        <taxon>Timematidae</taxon>
        <taxon>Timema</taxon>
    </lineage>
</organism>
<proteinExistence type="predicted"/>
<dbReference type="PANTHER" id="PTHR11707">
    <property type="entry name" value="L-ASPARAGINASE"/>
    <property type="match status" value="1"/>
</dbReference>
<protein>
    <recommendedName>
        <fullName evidence="1">asparaginase</fullName>
        <ecNumber evidence="1">3.5.1.1</ecNumber>
    </recommendedName>
</protein>
<dbReference type="GO" id="GO:0004067">
    <property type="term" value="F:asparaginase activity"/>
    <property type="evidence" value="ECO:0007669"/>
    <property type="project" value="UniProtKB-UniRule"/>
</dbReference>
<dbReference type="PIRSF" id="PIRSF001220">
    <property type="entry name" value="L-ASNase_gatD"/>
    <property type="match status" value="1"/>
</dbReference>
<accession>A0A7R9K309</accession>
<dbReference type="SUPFAM" id="SSF53774">
    <property type="entry name" value="Glutaminase/Asparaginase"/>
    <property type="match status" value="1"/>
</dbReference>
<dbReference type="EC" id="3.5.1.1" evidence="1"/>
<dbReference type="Gene3D" id="3.40.50.40">
    <property type="match status" value="1"/>
</dbReference>